<dbReference type="InterPro" id="IPR014284">
    <property type="entry name" value="RNA_pol_sigma-70_dom"/>
</dbReference>
<keyword evidence="10" id="KW-1185">Reference proteome</keyword>
<dbReference type="PANTHER" id="PTHR47756:SF2">
    <property type="entry name" value="BLL6612 PROTEIN"/>
    <property type="match status" value="1"/>
</dbReference>
<evidence type="ECO:0000259" key="6">
    <source>
        <dbReference type="Pfam" id="PF04542"/>
    </source>
</evidence>
<dbReference type="InterPro" id="IPR036388">
    <property type="entry name" value="WH-like_DNA-bd_sf"/>
</dbReference>
<feature type="domain" description="DUF6596" evidence="8">
    <location>
        <begin position="202"/>
        <end position="301"/>
    </location>
</feature>
<keyword evidence="3" id="KW-0731">Sigma factor</keyword>
<evidence type="ECO:0000259" key="8">
    <source>
        <dbReference type="Pfam" id="PF20239"/>
    </source>
</evidence>
<evidence type="ECO:0000256" key="3">
    <source>
        <dbReference type="ARBA" id="ARBA00023082"/>
    </source>
</evidence>
<comment type="similarity">
    <text evidence="1">Belongs to the sigma-70 factor family. ECF subfamily.</text>
</comment>
<evidence type="ECO:0008006" key="11">
    <source>
        <dbReference type="Google" id="ProtNLM"/>
    </source>
</evidence>
<dbReference type="Proteomes" id="UP001157091">
    <property type="component" value="Unassembled WGS sequence"/>
</dbReference>
<evidence type="ECO:0000256" key="4">
    <source>
        <dbReference type="ARBA" id="ARBA00023163"/>
    </source>
</evidence>
<dbReference type="EMBL" id="BSUK01000001">
    <property type="protein sequence ID" value="GMA25440.1"/>
    <property type="molecule type" value="Genomic_DNA"/>
</dbReference>
<dbReference type="InterPro" id="IPR013325">
    <property type="entry name" value="RNA_pol_sigma_r2"/>
</dbReference>
<dbReference type="InterPro" id="IPR013249">
    <property type="entry name" value="RNA_pol_sigma70_r4_t2"/>
</dbReference>
<dbReference type="Gene3D" id="1.10.10.10">
    <property type="entry name" value="Winged helix-like DNA-binding domain superfamily/Winged helix DNA-binding domain"/>
    <property type="match status" value="1"/>
</dbReference>
<feature type="compositionally biased region" description="Basic residues" evidence="5">
    <location>
        <begin position="407"/>
        <end position="422"/>
    </location>
</feature>
<keyword evidence="2" id="KW-0805">Transcription regulation</keyword>
<dbReference type="InterPro" id="IPR046531">
    <property type="entry name" value="DUF6596"/>
</dbReference>
<reference evidence="10" key="1">
    <citation type="journal article" date="2019" name="Int. J. Syst. Evol. Microbiol.">
        <title>The Global Catalogue of Microorganisms (GCM) 10K type strain sequencing project: providing services to taxonomists for standard genome sequencing and annotation.</title>
        <authorList>
            <consortium name="The Broad Institute Genomics Platform"/>
            <consortium name="The Broad Institute Genome Sequencing Center for Infectious Disease"/>
            <person name="Wu L."/>
            <person name="Ma J."/>
        </authorList>
    </citation>
    <scope>NUCLEOTIDE SEQUENCE [LARGE SCALE GENOMIC DNA]</scope>
    <source>
        <strain evidence="10">NBRC 106348</strain>
    </source>
</reference>
<dbReference type="Pfam" id="PF04542">
    <property type="entry name" value="Sigma70_r2"/>
    <property type="match status" value="1"/>
</dbReference>
<keyword evidence="4" id="KW-0804">Transcription</keyword>
<feature type="region of interest" description="Disordered" evidence="5">
    <location>
        <begin position="506"/>
        <end position="551"/>
    </location>
</feature>
<feature type="compositionally biased region" description="Basic and acidic residues" evidence="5">
    <location>
        <begin position="540"/>
        <end position="551"/>
    </location>
</feature>
<evidence type="ECO:0000313" key="9">
    <source>
        <dbReference type="EMBL" id="GMA25440.1"/>
    </source>
</evidence>
<accession>A0ABQ6I6Q4</accession>
<name>A0ABQ6I6Q4_9MICO</name>
<dbReference type="Gene3D" id="1.10.1740.10">
    <property type="match status" value="1"/>
</dbReference>
<dbReference type="InterPro" id="IPR007627">
    <property type="entry name" value="RNA_pol_sigma70_r2"/>
</dbReference>
<comment type="caution">
    <text evidence="9">The sequence shown here is derived from an EMBL/GenBank/DDBJ whole genome shotgun (WGS) entry which is preliminary data.</text>
</comment>
<feature type="region of interest" description="Disordered" evidence="5">
    <location>
        <begin position="397"/>
        <end position="455"/>
    </location>
</feature>
<dbReference type="SUPFAM" id="SSF88946">
    <property type="entry name" value="Sigma2 domain of RNA polymerase sigma factors"/>
    <property type="match status" value="1"/>
</dbReference>
<dbReference type="Pfam" id="PF08281">
    <property type="entry name" value="Sigma70_r4_2"/>
    <property type="match status" value="1"/>
</dbReference>
<evidence type="ECO:0000256" key="5">
    <source>
        <dbReference type="SAM" id="MobiDB-lite"/>
    </source>
</evidence>
<dbReference type="SUPFAM" id="SSF88659">
    <property type="entry name" value="Sigma3 and sigma4 domains of RNA polymerase sigma factors"/>
    <property type="match status" value="1"/>
</dbReference>
<protein>
    <recommendedName>
        <fullName evidence="11">RNA polymerase sigma factor</fullName>
    </recommendedName>
</protein>
<evidence type="ECO:0000256" key="2">
    <source>
        <dbReference type="ARBA" id="ARBA00023015"/>
    </source>
</evidence>
<dbReference type="NCBIfam" id="TIGR02937">
    <property type="entry name" value="sigma70-ECF"/>
    <property type="match status" value="1"/>
</dbReference>
<organism evidence="9 10">
    <name type="scientific">Luteimicrobium album</name>
    <dbReference type="NCBI Taxonomy" id="1054550"/>
    <lineage>
        <taxon>Bacteria</taxon>
        <taxon>Bacillati</taxon>
        <taxon>Actinomycetota</taxon>
        <taxon>Actinomycetes</taxon>
        <taxon>Micrococcales</taxon>
        <taxon>Luteimicrobium</taxon>
    </lineage>
</organism>
<feature type="domain" description="RNA polymerase sigma factor 70 region 4 type 2" evidence="7">
    <location>
        <begin position="134"/>
        <end position="184"/>
    </location>
</feature>
<proteinExistence type="inferred from homology"/>
<evidence type="ECO:0000313" key="10">
    <source>
        <dbReference type="Proteomes" id="UP001157091"/>
    </source>
</evidence>
<sequence length="551" mass="58220">MDPQGARLARVDRAAVTEGPDRAGRVVEAVWRTQSARIVGALARYTGDLALAEDVAQEAVAEALVTWGTAGVPGEPAGWLLTVGRRRAIDAFRRRAARDARYAALARELDDAVPGPDVLFDPDAVDDDVLALMFTACHPVLSPEARVALTLRVVAGLTSEEIAAAFLVPVPTVQARITRAKKTLAAARVPFAVPDPDERAARLGSVLSVVYVIFTEGSSATGGDAWIRADLASEAVRLARSLARLVPEPEPLGLLALLELTAARFPARLDDVGRPVLLEDQDRRRWDRDAIRRGRAALAAASAAGRGLGPYGLQASIAECHAVAPSVPETDWDRIVLLYEALGRVAPSPVVALNRAVAVAMASGPEAGLRIVDDLAAAGALTRSHLLPAVRGAARAARPARGGAGRLPRRRGAVRQRGRARRAGGQGRAARARVTGLQPNDSAPTTASSRSFSSASLRGSAVRTSSACDWSSVNSAWQSSSIGPTSGCTITLWSAKRWATSCRSHSSANSGLRRFSSRTMRPARDDRPMLPYAARSEATSARDWRGRSSAG</sequence>
<dbReference type="Pfam" id="PF20239">
    <property type="entry name" value="DUF6596"/>
    <property type="match status" value="1"/>
</dbReference>
<dbReference type="PANTHER" id="PTHR47756">
    <property type="entry name" value="BLL6612 PROTEIN-RELATED"/>
    <property type="match status" value="1"/>
</dbReference>
<feature type="domain" description="RNA polymerase sigma-70 region 2" evidence="6">
    <location>
        <begin position="37"/>
        <end position="96"/>
    </location>
</feature>
<dbReference type="InterPro" id="IPR013324">
    <property type="entry name" value="RNA_pol_sigma_r3/r4-like"/>
</dbReference>
<gene>
    <name evidence="9" type="ORF">GCM10025864_31990</name>
</gene>
<feature type="compositionally biased region" description="Low complexity" evidence="5">
    <location>
        <begin position="442"/>
        <end position="455"/>
    </location>
</feature>
<evidence type="ECO:0000259" key="7">
    <source>
        <dbReference type="Pfam" id="PF08281"/>
    </source>
</evidence>
<evidence type="ECO:0000256" key="1">
    <source>
        <dbReference type="ARBA" id="ARBA00010641"/>
    </source>
</evidence>